<dbReference type="RefSeq" id="XP_053534160.1">
    <property type="nucleotide sequence ID" value="XM_053678185.1"/>
</dbReference>
<name>A0A9F7R1D1_ICTPU</name>
<dbReference type="KEGG" id="ipu:128629562"/>
<accession>A0A9F7R1D1</accession>
<feature type="region of interest" description="Disordered" evidence="1">
    <location>
        <begin position="198"/>
        <end position="228"/>
    </location>
</feature>
<evidence type="ECO:0000313" key="2">
    <source>
        <dbReference type="Proteomes" id="UP000221080"/>
    </source>
</evidence>
<reference evidence="2" key="1">
    <citation type="journal article" date="2016" name="Nat. Commun.">
        <title>The channel catfish genome sequence provides insights into the evolution of scale formation in teleosts.</title>
        <authorList>
            <person name="Liu Z."/>
            <person name="Liu S."/>
            <person name="Yao J."/>
            <person name="Bao L."/>
            <person name="Zhang J."/>
            <person name="Li Y."/>
            <person name="Jiang C."/>
            <person name="Sun L."/>
            <person name="Wang R."/>
            <person name="Zhang Y."/>
            <person name="Zhou T."/>
            <person name="Zeng Q."/>
            <person name="Fu Q."/>
            <person name="Gao S."/>
            <person name="Li N."/>
            <person name="Koren S."/>
            <person name="Jiang Y."/>
            <person name="Zimin A."/>
            <person name="Xu P."/>
            <person name="Phillippy A.M."/>
            <person name="Geng X."/>
            <person name="Song L."/>
            <person name="Sun F."/>
            <person name="Li C."/>
            <person name="Wang X."/>
            <person name="Chen A."/>
            <person name="Jin Y."/>
            <person name="Yuan Z."/>
            <person name="Yang Y."/>
            <person name="Tan S."/>
            <person name="Peatman E."/>
            <person name="Lu J."/>
            <person name="Qin Z."/>
            <person name="Dunham R."/>
            <person name="Li Z."/>
            <person name="Sonstegard T."/>
            <person name="Feng J."/>
            <person name="Danzmann R.G."/>
            <person name="Schroeder S."/>
            <person name="Scheffler B."/>
            <person name="Duke M.V."/>
            <person name="Ballard L."/>
            <person name="Kucuktas H."/>
            <person name="Kaltenboeck L."/>
            <person name="Liu H."/>
            <person name="Armbruster J."/>
            <person name="Xie Y."/>
            <person name="Kirby M.L."/>
            <person name="Tian Y."/>
            <person name="Flanagan M.E."/>
            <person name="Mu W."/>
            <person name="Waldbieser G.C."/>
        </authorList>
    </citation>
    <scope>NUCLEOTIDE SEQUENCE [LARGE SCALE GENOMIC DNA]</scope>
    <source>
        <strain evidence="2">SDA103</strain>
    </source>
</reference>
<dbReference type="GeneID" id="128629562"/>
<protein>
    <submittedName>
        <fullName evidence="3">Uncharacterized protein LOC128629562</fullName>
    </submittedName>
</protein>
<feature type="region of interest" description="Disordered" evidence="1">
    <location>
        <begin position="67"/>
        <end position="95"/>
    </location>
</feature>
<dbReference type="Proteomes" id="UP000221080">
    <property type="component" value="Chromosome 4"/>
</dbReference>
<dbReference type="AlphaFoldDB" id="A0A9F7R1D1"/>
<reference evidence="3" key="2">
    <citation type="submission" date="2025-08" db="UniProtKB">
        <authorList>
            <consortium name="RefSeq"/>
        </authorList>
    </citation>
    <scope>IDENTIFICATION</scope>
    <source>
        <tissue evidence="3">Blood</tissue>
    </source>
</reference>
<gene>
    <name evidence="3" type="primary">LOC128629562</name>
</gene>
<organism evidence="2 3">
    <name type="scientific">Ictalurus punctatus</name>
    <name type="common">Channel catfish</name>
    <name type="synonym">Silurus punctatus</name>
    <dbReference type="NCBI Taxonomy" id="7998"/>
    <lineage>
        <taxon>Eukaryota</taxon>
        <taxon>Metazoa</taxon>
        <taxon>Chordata</taxon>
        <taxon>Craniata</taxon>
        <taxon>Vertebrata</taxon>
        <taxon>Euteleostomi</taxon>
        <taxon>Actinopterygii</taxon>
        <taxon>Neopterygii</taxon>
        <taxon>Teleostei</taxon>
        <taxon>Ostariophysi</taxon>
        <taxon>Siluriformes</taxon>
        <taxon>Ictaluridae</taxon>
        <taxon>Ictalurus</taxon>
    </lineage>
</organism>
<evidence type="ECO:0000313" key="3">
    <source>
        <dbReference type="RefSeq" id="XP_053534160.1"/>
    </source>
</evidence>
<evidence type="ECO:0000256" key="1">
    <source>
        <dbReference type="SAM" id="MobiDB-lite"/>
    </source>
</evidence>
<proteinExistence type="predicted"/>
<keyword evidence="2" id="KW-1185">Reference proteome</keyword>
<sequence length="228" mass="24726">MSGRALDGKVSSLRQIRGESPDWTSIRNSGHPGWGANTLQGKFTHCGQFRHAKSDYSTCLWIGGGNQSTRRKPPKLGGNMQTRRTQDGDGIRTPDPGDPCDVRGAFLKDEWSLFLDGAVCCWGNGKQRTSPCPHTVLLGEWKAEDLPVSPHCPAGGMESRGPPRVPTLSCWGNGKQRTSPCPHTVLLGEWKAEDLPVSPHCPAGGMESRGPPPCPHTVLLRKERSQSS</sequence>